<keyword evidence="2" id="KW-1185">Reference proteome</keyword>
<reference evidence="1" key="1">
    <citation type="submission" date="2020-07" db="EMBL/GenBank/DDBJ databases">
        <title>Multicomponent nature underlies the extraordinary mechanical properties of spider dragline silk.</title>
        <authorList>
            <person name="Kono N."/>
            <person name="Nakamura H."/>
            <person name="Mori M."/>
            <person name="Yoshida Y."/>
            <person name="Ohtoshi R."/>
            <person name="Malay A.D."/>
            <person name="Moran D.A.P."/>
            <person name="Tomita M."/>
            <person name="Numata K."/>
            <person name="Arakawa K."/>
        </authorList>
    </citation>
    <scope>NUCLEOTIDE SEQUENCE</scope>
</reference>
<name>A0A8X6HNX6_TRICU</name>
<dbReference type="AlphaFoldDB" id="A0A8X6HNX6"/>
<dbReference type="Proteomes" id="UP000887116">
    <property type="component" value="Unassembled WGS sequence"/>
</dbReference>
<accession>A0A8X6HNX6</accession>
<sequence>MFETAQADRVITPEMIAEVNTLVLDNRRITVNEIYQLLDVSVGATHTLMHQHLLSKNLFAVGSSPTDRRTAQYSNGAVFESSATLS</sequence>
<proteinExistence type="predicted"/>
<dbReference type="OrthoDB" id="10065579at2759"/>
<organism evidence="1 2">
    <name type="scientific">Trichonephila clavata</name>
    <name type="common">Joro spider</name>
    <name type="synonym">Nephila clavata</name>
    <dbReference type="NCBI Taxonomy" id="2740835"/>
    <lineage>
        <taxon>Eukaryota</taxon>
        <taxon>Metazoa</taxon>
        <taxon>Ecdysozoa</taxon>
        <taxon>Arthropoda</taxon>
        <taxon>Chelicerata</taxon>
        <taxon>Arachnida</taxon>
        <taxon>Araneae</taxon>
        <taxon>Araneomorphae</taxon>
        <taxon>Entelegynae</taxon>
        <taxon>Araneoidea</taxon>
        <taxon>Nephilidae</taxon>
        <taxon>Trichonephila</taxon>
    </lineage>
</organism>
<dbReference type="EMBL" id="BMAO01013643">
    <property type="protein sequence ID" value="GFQ90144.1"/>
    <property type="molecule type" value="Genomic_DNA"/>
</dbReference>
<evidence type="ECO:0000313" key="1">
    <source>
        <dbReference type="EMBL" id="GFQ90144.1"/>
    </source>
</evidence>
<protein>
    <submittedName>
        <fullName evidence="1">Uncharacterized protein</fullName>
    </submittedName>
</protein>
<gene>
    <name evidence="1" type="ORF">TNCT_106151</name>
</gene>
<comment type="caution">
    <text evidence="1">The sequence shown here is derived from an EMBL/GenBank/DDBJ whole genome shotgun (WGS) entry which is preliminary data.</text>
</comment>
<evidence type="ECO:0000313" key="2">
    <source>
        <dbReference type="Proteomes" id="UP000887116"/>
    </source>
</evidence>